<protein>
    <submittedName>
        <fullName evidence="6">MipA/OmpV family protein</fullName>
    </submittedName>
</protein>
<comment type="subcellular location">
    <subcellularLocation>
        <location evidence="1">Cell outer membrane</location>
    </subcellularLocation>
</comment>
<name>A0A7M1AWY7_9BACT</name>
<evidence type="ECO:0000313" key="6">
    <source>
        <dbReference type="EMBL" id="QOP40882.1"/>
    </source>
</evidence>
<keyword evidence="5" id="KW-0998">Cell outer membrane</keyword>
<evidence type="ECO:0000256" key="2">
    <source>
        <dbReference type="ARBA" id="ARBA00005722"/>
    </source>
</evidence>
<evidence type="ECO:0000313" key="7">
    <source>
        <dbReference type="Proteomes" id="UP000593910"/>
    </source>
</evidence>
<dbReference type="InterPro" id="IPR010583">
    <property type="entry name" value="MipA"/>
</dbReference>
<accession>A0A7M1AWY7</accession>
<dbReference type="PANTHER" id="PTHR38776">
    <property type="entry name" value="MLTA-INTERACTING PROTEIN-RELATED"/>
    <property type="match status" value="1"/>
</dbReference>
<dbReference type="EMBL" id="CP041165">
    <property type="protein sequence ID" value="QOP40882.1"/>
    <property type="molecule type" value="Genomic_DNA"/>
</dbReference>
<proteinExistence type="inferred from homology"/>
<dbReference type="GO" id="GO:0009279">
    <property type="term" value="C:cell outer membrane"/>
    <property type="evidence" value="ECO:0007669"/>
    <property type="project" value="UniProtKB-SubCell"/>
</dbReference>
<keyword evidence="7" id="KW-1185">Reference proteome</keyword>
<dbReference type="KEGG" id="smax:FJR03_03660"/>
<organism evidence="6 7">
    <name type="scientific">Sulfurimonas marina</name>
    <dbReference type="NCBI Taxonomy" id="2590551"/>
    <lineage>
        <taxon>Bacteria</taxon>
        <taxon>Pseudomonadati</taxon>
        <taxon>Campylobacterota</taxon>
        <taxon>Epsilonproteobacteria</taxon>
        <taxon>Campylobacterales</taxon>
        <taxon>Sulfurimonadaceae</taxon>
        <taxon>Sulfurimonas</taxon>
    </lineage>
</organism>
<evidence type="ECO:0000256" key="4">
    <source>
        <dbReference type="ARBA" id="ARBA00023136"/>
    </source>
</evidence>
<dbReference type="Pfam" id="PF06629">
    <property type="entry name" value="MipA"/>
    <property type="match status" value="1"/>
</dbReference>
<keyword evidence="4" id="KW-0472">Membrane</keyword>
<evidence type="ECO:0000256" key="5">
    <source>
        <dbReference type="ARBA" id="ARBA00023237"/>
    </source>
</evidence>
<comment type="similarity">
    <text evidence="2">Belongs to the MipA/OmpV family.</text>
</comment>
<gene>
    <name evidence="6" type="ORF">FJR03_03660</name>
</gene>
<sequence length="251" mass="28773">MRHLFLGLLLFVNILFAEKEKQNVSIGFGPYVQSQPYKSTSNIILPSPVIFFDNSLFYVRWSRAGIYFLGDKGEDFKWAFSLTAQPRTLGYKPSDSEILSGMDERKSTIEGGLAFSAKYKDTYIENMLLHDLLGYNKSWVNRTEIGTKYSVANINFYPSIVMLYMSDKFVDYYYGVKENEVNLSLNRPAYKAGNGFEFGVQTYIGFPIAKNFSALFNFRYDLLPKSAKNSPLVAENYIYSGLASILYNFEY</sequence>
<dbReference type="PANTHER" id="PTHR38776:SF1">
    <property type="entry name" value="MLTA-INTERACTING PROTEIN-RELATED"/>
    <property type="match status" value="1"/>
</dbReference>
<reference evidence="6 7" key="1">
    <citation type="submission" date="2019-06" db="EMBL/GenBank/DDBJ databases">
        <title>Sulfurimonas gotlandica sp. nov., a chemoautotrophic and psychrotolerant epsilonproteobacterium isolated from a pelagic redoxcline, and an emended description of the genus Sulfurimonas.</title>
        <authorList>
            <person name="Wang S."/>
            <person name="Jiang L."/>
            <person name="Shao Z."/>
        </authorList>
    </citation>
    <scope>NUCLEOTIDE SEQUENCE [LARGE SCALE GENOMIC DNA]</scope>
    <source>
        <strain evidence="6 7">B2</strain>
    </source>
</reference>
<evidence type="ECO:0000256" key="1">
    <source>
        <dbReference type="ARBA" id="ARBA00004442"/>
    </source>
</evidence>
<dbReference type="Proteomes" id="UP000593910">
    <property type="component" value="Chromosome"/>
</dbReference>
<dbReference type="RefSeq" id="WP_193114305.1">
    <property type="nucleotide sequence ID" value="NZ_CP041165.1"/>
</dbReference>
<dbReference type="AlphaFoldDB" id="A0A7M1AWY7"/>
<evidence type="ECO:0000256" key="3">
    <source>
        <dbReference type="ARBA" id="ARBA00022729"/>
    </source>
</evidence>
<keyword evidence="3" id="KW-0732">Signal</keyword>